<feature type="non-terminal residue" evidence="2">
    <location>
        <position position="170"/>
    </location>
</feature>
<feature type="compositionally biased region" description="Low complexity" evidence="1">
    <location>
        <begin position="141"/>
        <end position="150"/>
    </location>
</feature>
<reference evidence="2" key="2">
    <citation type="submission" date="2022-10" db="EMBL/GenBank/DDBJ databases">
        <authorList>
            <person name="Trinh H.N."/>
        </authorList>
    </citation>
    <scope>NUCLEOTIDE SEQUENCE</scope>
    <source>
        <strain evidence="2">RN2-1</strain>
    </source>
</reference>
<dbReference type="AlphaFoldDB" id="A0AA41YQN6"/>
<dbReference type="Proteomes" id="UP001165679">
    <property type="component" value="Unassembled WGS sequence"/>
</dbReference>
<evidence type="ECO:0000256" key="1">
    <source>
        <dbReference type="SAM" id="MobiDB-lite"/>
    </source>
</evidence>
<name>A0AA41YQN6_9PROT</name>
<accession>A0AA41YQN6</accession>
<organism evidence="2 3">
    <name type="scientific">Limobrevibacterium gyesilva</name>
    <dbReference type="NCBI Taxonomy" id="2991712"/>
    <lineage>
        <taxon>Bacteria</taxon>
        <taxon>Pseudomonadati</taxon>
        <taxon>Pseudomonadota</taxon>
        <taxon>Alphaproteobacteria</taxon>
        <taxon>Acetobacterales</taxon>
        <taxon>Acetobacteraceae</taxon>
        <taxon>Limobrevibacterium</taxon>
    </lineage>
</organism>
<feature type="compositionally biased region" description="Pro residues" evidence="1">
    <location>
        <begin position="151"/>
        <end position="170"/>
    </location>
</feature>
<sequence length="170" mass="17107">MAPLESAVPGSTVMSAAPWRKPCRAGSDPGIRDIELANRVYSAWAHTASPSGKRTRLAWWIAVSLAGHAGVAAVLLASAGPALHEAGAPMEVTLVFDAPGAGAAAAATEAPVAEPDAPPVQAAPLPEPPPQTEAPPPETPLAPQTEVPLRPVEPSPPLPPPVPAVEAAPP</sequence>
<protein>
    <submittedName>
        <fullName evidence="2">Uncharacterized protein</fullName>
    </submittedName>
</protein>
<feature type="compositionally biased region" description="Pro residues" evidence="1">
    <location>
        <begin position="125"/>
        <end position="140"/>
    </location>
</feature>
<feature type="region of interest" description="Disordered" evidence="1">
    <location>
        <begin position="103"/>
        <end position="170"/>
    </location>
</feature>
<gene>
    <name evidence="2" type="ORF">OL599_25545</name>
</gene>
<evidence type="ECO:0000313" key="3">
    <source>
        <dbReference type="Proteomes" id="UP001165679"/>
    </source>
</evidence>
<comment type="caution">
    <text evidence="2">The sequence shown here is derived from an EMBL/GenBank/DDBJ whole genome shotgun (WGS) entry which is preliminary data.</text>
</comment>
<evidence type="ECO:0000313" key="2">
    <source>
        <dbReference type="EMBL" id="MCW3477909.1"/>
    </source>
</evidence>
<reference evidence="2" key="1">
    <citation type="submission" date="2022-09" db="EMBL/GenBank/DDBJ databases">
        <title>Rhodovastum sp. nov. RN2-1 isolated from soil in Seongnam, South Korea.</title>
        <authorList>
            <person name="Le N.T."/>
        </authorList>
    </citation>
    <scope>NUCLEOTIDE SEQUENCE</scope>
    <source>
        <strain evidence="2">RN2-1</strain>
    </source>
</reference>
<dbReference type="EMBL" id="JAPDNT010000065">
    <property type="protein sequence ID" value="MCW3477909.1"/>
    <property type="molecule type" value="Genomic_DNA"/>
</dbReference>
<keyword evidence="3" id="KW-1185">Reference proteome</keyword>
<proteinExistence type="predicted"/>
<feature type="compositionally biased region" description="Low complexity" evidence="1">
    <location>
        <begin position="103"/>
        <end position="124"/>
    </location>
</feature>